<protein>
    <submittedName>
        <fullName evidence="2">Uncharacterized protein</fullName>
    </submittedName>
</protein>
<feature type="compositionally biased region" description="Low complexity" evidence="1">
    <location>
        <begin position="208"/>
        <end position="224"/>
    </location>
</feature>
<feature type="compositionally biased region" description="Low complexity" evidence="1">
    <location>
        <begin position="246"/>
        <end position="258"/>
    </location>
</feature>
<evidence type="ECO:0000256" key="1">
    <source>
        <dbReference type="SAM" id="MobiDB-lite"/>
    </source>
</evidence>
<organism evidence="2 3">
    <name type="scientific">Streptomyces corynorhini</name>
    <dbReference type="NCBI Taxonomy" id="2282652"/>
    <lineage>
        <taxon>Bacteria</taxon>
        <taxon>Bacillati</taxon>
        <taxon>Actinomycetota</taxon>
        <taxon>Actinomycetes</taxon>
        <taxon>Kitasatosporales</taxon>
        <taxon>Streptomycetaceae</taxon>
        <taxon>Streptomyces</taxon>
    </lineage>
</organism>
<proteinExistence type="predicted"/>
<comment type="caution">
    <text evidence="2">The sequence shown here is derived from an EMBL/GenBank/DDBJ whole genome shotgun (WGS) entry which is preliminary data.</text>
</comment>
<dbReference type="OrthoDB" id="4298185at2"/>
<name>A0A370B4T5_9ACTN</name>
<dbReference type="AlphaFoldDB" id="A0A370B4T5"/>
<sequence length="280" mass="29743">MEPRELWERHSVLAVAFCGSDDQVRDAQGVLDEAQAARTRMLAAFAVTVGSDGAVADLLGLTEREVRIARRTVGKDDARTVAECLLTVEPAEQRPAQARSEQPTSAAAGPVAEAGEFAGQQTKGIAPHAVPSGQAPALPAADSTWSAALDAVLVGGWHTGLDLTSLAAEFGLELAQLVARAQKLSAEGRLNQPVPHEDRAGRHRRLDAAQAEQAAYAPGAAAGQTVPTPRPNDDVSWQQAPPHTPPWDNTTTTQTDWNGIVSQWHNSPSAQPWDYSTQYS</sequence>
<feature type="compositionally biased region" description="Polar residues" evidence="1">
    <location>
        <begin position="260"/>
        <end position="280"/>
    </location>
</feature>
<feature type="region of interest" description="Disordered" evidence="1">
    <location>
        <begin position="92"/>
        <end position="111"/>
    </location>
</feature>
<gene>
    <name evidence="2" type="ORF">DVH02_27090</name>
</gene>
<keyword evidence="3" id="KW-1185">Reference proteome</keyword>
<dbReference type="EMBL" id="QQNA01000250">
    <property type="protein sequence ID" value="RDG35104.1"/>
    <property type="molecule type" value="Genomic_DNA"/>
</dbReference>
<feature type="region of interest" description="Disordered" evidence="1">
    <location>
        <begin position="208"/>
        <end position="280"/>
    </location>
</feature>
<reference evidence="2 3" key="1">
    <citation type="submission" date="2018-07" db="EMBL/GenBank/DDBJ databases">
        <title>Streptomyces species from bats.</title>
        <authorList>
            <person name="Dunlap C."/>
        </authorList>
    </citation>
    <scope>NUCLEOTIDE SEQUENCE [LARGE SCALE GENOMIC DNA]</scope>
    <source>
        <strain evidence="2 3">AC230</strain>
    </source>
</reference>
<accession>A0A370B4T5</accession>
<evidence type="ECO:0000313" key="2">
    <source>
        <dbReference type="EMBL" id="RDG35104.1"/>
    </source>
</evidence>
<dbReference type="Proteomes" id="UP000253741">
    <property type="component" value="Unassembled WGS sequence"/>
</dbReference>
<evidence type="ECO:0000313" key="3">
    <source>
        <dbReference type="Proteomes" id="UP000253741"/>
    </source>
</evidence>